<accession>A0A382FGM0</accession>
<evidence type="ECO:0008006" key="2">
    <source>
        <dbReference type="Google" id="ProtNLM"/>
    </source>
</evidence>
<dbReference type="EMBL" id="UINC01049904">
    <property type="protein sequence ID" value="SVB62226.1"/>
    <property type="molecule type" value="Genomic_DNA"/>
</dbReference>
<dbReference type="SUPFAM" id="SSF51197">
    <property type="entry name" value="Clavaminate synthase-like"/>
    <property type="match status" value="1"/>
</dbReference>
<dbReference type="PANTHER" id="PTHR20883">
    <property type="entry name" value="PHYTANOYL-COA DIOXYGENASE DOMAIN CONTAINING 1"/>
    <property type="match status" value="1"/>
</dbReference>
<dbReference type="AlphaFoldDB" id="A0A382FGM0"/>
<evidence type="ECO:0000313" key="1">
    <source>
        <dbReference type="EMBL" id="SVB62226.1"/>
    </source>
</evidence>
<dbReference type="InterPro" id="IPR008775">
    <property type="entry name" value="Phytyl_CoA_dOase-like"/>
</dbReference>
<dbReference type="Gene3D" id="2.60.120.620">
    <property type="entry name" value="q2cbj1_9rhob like domain"/>
    <property type="match status" value="1"/>
</dbReference>
<gene>
    <name evidence="1" type="ORF">METZ01_LOCUS215080</name>
</gene>
<name>A0A382FGM0_9ZZZZ</name>
<dbReference type="PANTHER" id="PTHR20883:SF48">
    <property type="entry name" value="ECTOINE DIOXYGENASE"/>
    <property type="match status" value="1"/>
</dbReference>
<reference evidence="1" key="1">
    <citation type="submission" date="2018-05" db="EMBL/GenBank/DDBJ databases">
        <authorList>
            <person name="Lanie J.A."/>
            <person name="Ng W.-L."/>
            <person name="Kazmierczak K.M."/>
            <person name="Andrzejewski T.M."/>
            <person name="Davidsen T.M."/>
            <person name="Wayne K.J."/>
            <person name="Tettelin H."/>
            <person name="Glass J.I."/>
            <person name="Rusch D."/>
            <person name="Podicherti R."/>
            <person name="Tsui H.-C.T."/>
            <person name="Winkler M.E."/>
        </authorList>
    </citation>
    <scope>NUCLEOTIDE SEQUENCE</scope>
</reference>
<sequence>MPIPEFPPEANIAEVNNALDEAGCVVVSGLIGSDKRSAIVSELAQHMEAARVIDDDDPNEFYPGRTRRVTALLARSESVTNELVAHQMTRDVCDRFLLPTGEFGYQLHVTAALEVGPGARKQILHREEDSFTFFDLPRPNLIVASMWAMSNFRADNGATLLVPGSHRWDKDREARTEEIVKAEMPAGSVLFWLGGLLHGAGANTTNDWRYGVILTYSAGWVRQEENQYLDIPEERLAVLSPEVRRLAGFEMYRGLGLYDPSVR</sequence>
<dbReference type="GO" id="GO:0016491">
    <property type="term" value="F:oxidoreductase activity"/>
    <property type="evidence" value="ECO:0007669"/>
    <property type="project" value="UniProtKB-ARBA"/>
</dbReference>
<dbReference type="Pfam" id="PF05721">
    <property type="entry name" value="PhyH"/>
    <property type="match status" value="1"/>
</dbReference>
<protein>
    <recommendedName>
        <fullName evidence="2">Phytanoyl-CoA dioxygenase</fullName>
    </recommendedName>
</protein>
<proteinExistence type="predicted"/>
<dbReference type="GO" id="GO:0046872">
    <property type="term" value="F:metal ion binding"/>
    <property type="evidence" value="ECO:0007669"/>
    <property type="project" value="UniProtKB-ARBA"/>
</dbReference>
<organism evidence="1">
    <name type="scientific">marine metagenome</name>
    <dbReference type="NCBI Taxonomy" id="408172"/>
    <lineage>
        <taxon>unclassified sequences</taxon>
        <taxon>metagenomes</taxon>
        <taxon>ecological metagenomes</taxon>
    </lineage>
</organism>